<evidence type="ECO:0000256" key="1">
    <source>
        <dbReference type="SAM" id="MobiDB-lite"/>
    </source>
</evidence>
<evidence type="ECO:0008006" key="4">
    <source>
        <dbReference type="Google" id="ProtNLM"/>
    </source>
</evidence>
<evidence type="ECO:0000313" key="2">
    <source>
        <dbReference type="EMBL" id="GHI75514.1"/>
    </source>
</evidence>
<reference evidence="3" key="1">
    <citation type="submission" date="2023-07" db="EMBL/GenBank/DDBJ databases">
        <title>Whole genome shotgun sequence of Streptomyces spororaveus NBRC 15456.</title>
        <authorList>
            <person name="Komaki H."/>
            <person name="Tamura T."/>
        </authorList>
    </citation>
    <scope>NUCLEOTIDE SEQUENCE [LARGE SCALE GENOMIC DNA]</scope>
    <source>
        <strain evidence="3">NBRC 15456</strain>
    </source>
</reference>
<keyword evidence="3" id="KW-1185">Reference proteome</keyword>
<proteinExistence type="predicted"/>
<sequence length="168" mass="18018">MAAMVGLFWVTPDAVYVGSPPNAIGICVRLTSYGLEAADPDTPLSWSWAELRSAVVEDVPGHHPVGRAANLLGAMFSAAIGGEFAGEGPPEMRLRLETDEGTREVTVHAAAAGGYLTEEVRLSQDLLDRFVAGTADPRAVEEWGREHAAEGTPEPRVRETLLRTWAQP</sequence>
<feature type="region of interest" description="Disordered" evidence="1">
    <location>
        <begin position="142"/>
        <end position="168"/>
    </location>
</feature>
<dbReference type="EMBL" id="BNED01000005">
    <property type="protein sequence ID" value="GHI75514.1"/>
    <property type="molecule type" value="Genomic_DNA"/>
</dbReference>
<comment type="caution">
    <text evidence="2">The sequence shown here is derived from an EMBL/GenBank/DDBJ whole genome shotgun (WGS) entry which is preliminary data.</text>
</comment>
<gene>
    <name evidence="2" type="ORF">Sspor_10750</name>
</gene>
<feature type="compositionally biased region" description="Basic and acidic residues" evidence="1">
    <location>
        <begin position="142"/>
        <end position="161"/>
    </location>
</feature>
<dbReference type="RefSeq" id="WP_202197951.1">
    <property type="nucleotide sequence ID" value="NZ_BAAATO010000004.1"/>
</dbReference>
<accession>A0ABQ3T533</accession>
<protein>
    <recommendedName>
        <fullName evidence="4">DUF3145 domain-containing protein</fullName>
    </recommendedName>
</protein>
<name>A0ABQ3T533_9ACTN</name>
<evidence type="ECO:0000313" key="3">
    <source>
        <dbReference type="Proteomes" id="UP000608522"/>
    </source>
</evidence>
<dbReference type="Proteomes" id="UP000608522">
    <property type="component" value="Unassembled WGS sequence"/>
</dbReference>
<organism evidence="2 3">
    <name type="scientific">Streptomyces spororaveus</name>
    <dbReference type="NCBI Taxonomy" id="284039"/>
    <lineage>
        <taxon>Bacteria</taxon>
        <taxon>Bacillati</taxon>
        <taxon>Actinomycetota</taxon>
        <taxon>Actinomycetes</taxon>
        <taxon>Kitasatosporales</taxon>
        <taxon>Streptomycetaceae</taxon>
        <taxon>Streptomyces</taxon>
    </lineage>
</organism>